<dbReference type="InterPro" id="IPR025296">
    <property type="entry name" value="DUF4158"/>
</dbReference>
<sequence>MSVAPVTVIPIACVSRAELDRFFYPDDEDRKLIAARCRDYNRFGCVLQLATVRFLGMFLTDPLDVPPSWSNTSPGS</sequence>
<proteinExistence type="predicted"/>
<evidence type="ECO:0000313" key="2">
    <source>
        <dbReference type="EMBL" id="AHH19940.1"/>
    </source>
</evidence>
<dbReference type="AlphaFoldDB" id="W5TKS1"/>
<reference evidence="2 3" key="1">
    <citation type="journal article" date="2014" name="Appl. Environ. Microbiol.">
        <title>Insights into the Microbial Degradation of Rubber and Gutta-Percha by Analysis of the Complete Genome of Nocardia nova SH22a.</title>
        <authorList>
            <person name="Luo Q."/>
            <person name="Hiessl S."/>
            <person name="Poehlein A."/>
            <person name="Daniel R."/>
            <person name="Steinbuchel A."/>
        </authorList>
    </citation>
    <scope>NUCLEOTIDE SEQUENCE [LARGE SCALE GENOMIC DNA]</scope>
    <source>
        <strain evidence="2">SH22a</strain>
    </source>
</reference>
<dbReference type="Proteomes" id="UP000019150">
    <property type="component" value="Chromosome"/>
</dbReference>
<dbReference type="eggNOG" id="COG4644">
    <property type="taxonomic scope" value="Bacteria"/>
</dbReference>
<evidence type="ECO:0000259" key="1">
    <source>
        <dbReference type="Pfam" id="PF13700"/>
    </source>
</evidence>
<dbReference type="PATRIC" id="fig|1415166.3.peg.5317"/>
<organism evidence="2 3">
    <name type="scientific">Nocardia nova SH22a</name>
    <dbReference type="NCBI Taxonomy" id="1415166"/>
    <lineage>
        <taxon>Bacteria</taxon>
        <taxon>Bacillati</taxon>
        <taxon>Actinomycetota</taxon>
        <taxon>Actinomycetes</taxon>
        <taxon>Mycobacteriales</taxon>
        <taxon>Nocardiaceae</taxon>
        <taxon>Nocardia</taxon>
    </lineage>
</organism>
<keyword evidence="3" id="KW-1185">Reference proteome</keyword>
<dbReference type="STRING" id="1415166.NONO_c51560"/>
<dbReference type="Pfam" id="PF13700">
    <property type="entry name" value="DUF4158"/>
    <property type="match status" value="1"/>
</dbReference>
<accession>W5TKS1</accession>
<dbReference type="KEGG" id="nno:NONO_c51560"/>
<dbReference type="RefSeq" id="WP_051494809.1">
    <property type="nucleotide sequence ID" value="NZ_CP006850.1"/>
</dbReference>
<dbReference type="EMBL" id="CP006850">
    <property type="protein sequence ID" value="AHH19940.1"/>
    <property type="molecule type" value="Genomic_DNA"/>
</dbReference>
<name>W5TKS1_9NOCA</name>
<evidence type="ECO:0000313" key="3">
    <source>
        <dbReference type="Proteomes" id="UP000019150"/>
    </source>
</evidence>
<gene>
    <name evidence="2" type="ORF">NONO_c51560</name>
</gene>
<protein>
    <submittedName>
        <fullName evidence="2">Putative transposase</fullName>
    </submittedName>
</protein>
<dbReference type="HOGENOM" id="CLU_2650829_0_0_11"/>
<feature type="domain" description="DUF4158" evidence="1">
    <location>
        <begin position="15"/>
        <end position="68"/>
    </location>
</feature>